<organism evidence="2 3">
    <name type="scientific">Phaeosphaeria nodorum (strain SN15 / ATCC MYA-4574 / FGSC 10173)</name>
    <name type="common">Glume blotch fungus</name>
    <name type="synonym">Parastagonospora nodorum</name>
    <dbReference type="NCBI Taxonomy" id="321614"/>
    <lineage>
        <taxon>Eukaryota</taxon>
        <taxon>Fungi</taxon>
        <taxon>Dikarya</taxon>
        <taxon>Ascomycota</taxon>
        <taxon>Pezizomycotina</taxon>
        <taxon>Dothideomycetes</taxon>
        <taxon>Pleosporomycetidae</taxon>
        <taxon>Pleosporales</taxon>
        <taxon>Pleosporineae</taxon>
        <taxon>Phaeosphaeriaceae</taxon>
        <taxon>Parastagonospora</taxon>
    </lineage>
</organism>
<evidence type="ECO:0000313" key="2">
    <source>
        <dbReference type="EMBL" id="QRC92586.1"/>
    </source>
</evidence>
<evidence type="ECO:0000256" key="1">
    <source>
        <dbReference type="SAM" id="MobiDB-lite"/>
    </source>
</evidence>
<gene>
    <name evidence="2" type="ORF">JI435_083610</name>
</gene>
<dbReference type="EMBL" id="CP069024">
    <property type="protein sequence ID" value="QRC92586.1"/>
    <property type="molecule type" value="Genomic_DNA"/>
</dbReference>
<accession>A0A7U2ETP1</accession>
<name>A0A7U2ETP1_PHANO</name>
<reference evidence="3" key="1">
    <citation type="journal article" date="2021" name="BMC Genomics">
        <title>Chromosome-level genome assembly and manually-curated proteome of model necrotroph Parastagonospora nodorum Sn15 reveals a genome-wide trove of candidate effector homologs, and redundancy of virulence-related functions within an accessory chromosome.</title>
        <authorList>
            <person name="Bertazzoni S."/>
            <person name="Jones D.A.B."/>
            <person name="Phan H.T."/>
            <person name="Tan K.-C."/>
            <person name="Hane J.K."/>
        </authorList>
    </citation>
    <scope>NUCLEOTIDE SEQUENCE [LARGE SCALE GENOMIC DNA]</scope>
    <source>
        <strain evidence="3">SN15 / ATCC MYA-4574 / FGSC 10173)</strain>
    </source>
</reference>
<dbReference type="AlphaFoldDB" id="A0A7U2ETP1"/>
<protein>
    <submittedName>
        <fullName evidence="2">Uncharacterized protein</fullName>
    </submittedName>
</protein>
<sequence length="47" mass="5573">MRTQSEGMEAMWLGRNPRGKGTMAKHSTPGFRIWDNLLYRRVLFCWS</sequence>
<dbReference type="Proteomes" id="UP000663193">
    <property type="component" value="Chromosome 2"/>
</dbReference>
<feature type="region of interest" description="Disordered" evidence="1">
    <location>
        <begin position="1"/>
        <end position="24"/>
    </location>
</feature>
<dbReference type="VEuPathDB" id="FungiDB:JI435_083610"/>
<keyword evidence="3" id="KW-1185">Reference proteome</keyword>
<evidence type="ECO:0000313" key="3">
    <source>
        <dbReference type="Proteomes" id="UP000663193"/>
    </source>
</evidence>
<proteinExistence type="predicted"/>